<keyword evidence="5" id="KW-0210">Decarboxylase</keyword>
<gene>
    <name evidence="10" type="primary">trpC</name>
    <name evidence="12" type="ORF">DW043_04490</name>
    <name evidence="10" type="ORF">GAS37_21035</name>
    <name evidence="11" type="ORF">KSX14_01685</name>
</gene>
<evidence type="ECO:0000256" key="1">
    <source>
        <dbReference type="ARBA" id="ARBA00001633"/>
    </source>
</evidence>
<evidence type="ECO:0000256" key="3">
    <source>
        <dbReference type="ARBA" id="ARBA00012362"/>
    </source>
</evidence>
<dbReference type="NCBIfam" id="NF001377">
    <property type="entry name" value="PRK00278.2-4"/>
    <property type="match status" value="1"/>
</dbReference>
<dbReference type="EMBL" id="QROB01000004">
    <property type="protein sequence ID" value="RHK89984.1"/>
    <property type="molecule type" value="Genomic_DNA"/>
</dbReference>
<keyword evidence="7" id="KW-0057">Aromatic amino acid biosynthesis</keyword>
<dbReference type="FunFam" id="3.20.20.70:FF:000024">
    <property type="entry name" value="Indole-3-glycerol phosphate synthase"/>
    <property type="match status" value="1"/>
</dbReference>
<dbReference type="InterPro" id="IPR013785">
    <property type="entry name" value="Aldolase_TIM"/>
</dbReference>
<evidence type="ECO:0000256" key="5">
    <source>
        <dbReference type="ARBA" id="ARBA00022793"/>
    </source>
</evidence>
<reference evidence="11" key="3">
    <citation type="submission" date="2021-06" db="EMBL/GenBank/DDBJ databases">
        <title>Collection of gut derived symbiotic bacterial strains cultured from healthy donors.</title>
        <authorList>
            <person name="Lin H."/>
            <person name="Littmann E."/>
            <person name="Pamer E.G."/>
        </authorList>
    </citation>
    <scope>NUCLEOTIDE SEQUENCE</scope>
    <source>
        <strain evidence="11">MSK.19.85</strain>
    </source>
</reference>
<dbReference type="PROSITE" id="PS00614">
    <property type="entry name" value="IGPS"/>
    <property type="match status" value="1"/>
</dbReference>
<keyword evidence="8 10" id="KW-0456">Lyase</keyword>
<reference evidence="12 13" key="1">
    <citation type="submission" date="2018-08" db="EMBL/GenBank/DDBJ databases">
        <title>A genome reference for cultivated species of the human gut microbiota.</title>
        <authorList>
            <person name="Zou Y."/>
            <person name="Xue W."/>
            <person name="Luo G."/>
        </authorList>
    </citation>
    <scope>NUCLEOTIDE SEQUENCE [LARGE SCALE GENOMIC DNA]</scope>
    <source>
        <strain evidence="12 13">AF39-8AT</strain>
    </source>
</reference>
<dbReference type="RefSeq" id="WP_005839780.1">
    <property type="nucleotide sequence ID" value="NZ_CAXSSN010000002.1"/>
</dbReference>
<evidence type="ECO:0000313" key="11">
    <source>
        <dbReference type="EMBL" id="MBV3487365.1"/>
    </source>
</evidence>
<dbReference type="Proteomes" id="UP000470332">
    <property type="component" value="Unassembled WGS sequence"/>
</dbReference>
<proteinExistence type="predicted"/>
<dbReference type="PANTHER" id="PTHR22854:SF2">
    <property type="entry name" value="INDOLE-3-GLYCEROL-PHOSPHATE SYNTHASE"/>
    <property type="match status" value="1"/>
</dbReference>
<evidence type="ECO:0000256" key="6">
    <source>
        <dbReference type="ARBA" id="ARBA00022822"/>
    </source>
</evidence>
<comment type="catalytic activity">
    <reaction evidence="1">
        <text>1-(2-carboxyphenylamino)-1-deoxy-D-ribulose 5-phosphate + H(+) = (1S,2R)-1-C-(indol-3-yl)glycerol 3-phosphate + CO2 + H2O</text>
        <dbReference type="Rhea" id="RHEA:23476"/>
        <dbReference type="ChEBI" id="CHEBI:15377"/>
        <dbReference type="ChEBI" id="CHEBI:15378"/>
        <dbReference type="ChEBI" id="CHEBI:16526"/>
        <dbReference type="ChEBI" id="CHEBI:58613"/>
        <dbReference type="ChEBI" id="CHEBI:58866"/>
        <dbReference type="EC" id="4.1.1.48"/>
    </reaction>
</comment>
<sequence>MTDILTEIIACKQIEIELQKAAISKEMLINNCNEPMPRISMRASLASSPYGIISEFKRRSPSKGWIKEDAQADTIPPAYEAAGASALSILTDEKYFGGSLKDIRSARPHVQLPILRKDFIIDEYQLYQARIVGADAILLIAAALKKEQCKALALKAHELELEVLLEIHNEQELEYIDENIDMVGVNNRNLGSFHTEVENSFRLAKKLPEEMLRISESGISSPETVKQLRAAGFRGFLIGENFMKTPAPGEALKEFITQLEKC</sequence>
<evidence type="ECO:0000313" key="13">
    <source>
        <dbReference type="Proteomes" id="UP000286392"/>
    </source>
</evidence>
<evidence type="ECO:0000256" key="7">
    <source>
        <dbReference type="ARBA" id="ARBA00023141"/>
    </source>
</evidence>
<dbReference type="Proteomes" id="UP000758576">
    <property type="component" value="Unassembled WGS sequence"/>
</dbReference>
<dbReference type="CDD" id="cd00331">
    <property type="entry name" value="IGPS"/>
    <property type="match status" value="1"/>
</dbReference>
<dbReference type="EC" id="4.1.1.48" evidence="3"/>
<evidence type="ECO:0000313" key="14">
    <source>
        <dbReference type="Proteomes" id="UP000470332"/>
    </source>
</evidence>
<dbReference type="EMBL" id="WCXA01000065">
    <property type="protein sequence ID" value="KAB3854228.1"/>
    <property type="molecule type" value="Genomic_DNA"/>
</dbReference>
<dbReference type="GO" id="GO:0000162">
    <property type="term" value="P:L-tryptophan biosynthetic process"/>
    <property type="evidence" value="ECO:0007669"/>
    <property type="project" value="UniProtKB-UniPathway"/>
</dbReference>
<evidence type="ECO:0000256" key="8">
    <source>
        <dbReference type="ARBA" id="ARBA00023239"/>
    </source>
</evidence>
<evidence type="ECO:0000313" key="10">
    <source>
        <dbReference type="EMBL" id="KAB3854228.1"/>
    </source>
</evidence>
<dbReference type="InterPro" id="IPR001468">
    <property type="entry name" value="Indole-3-GlycerolPSynthase_CS"/>
</dbReference>
<accession>A0A413M3D8</accession>
<dbReference type="Proteomes" id="UP000286392">
    <property type="component" value="Unassembled WGS sequence"/>
</dbReference>
<dbReference type="Gene3D" id="3.20.20.70">
    <property type="entry name" value="Aldolase class I"/>
    <property type="match status" value="1"/>
</dbReference>
<dbReference type="EMBL" id="JAHOGA010000002">
    <property type="protein sequence ID" value="MBV3487365.1"/>
    <property type="molecule type" value="Genomic_DNA"/>
</dbReference>
<evidence type="ECO:0000313" key="12">
    <source>
        <dbReference type="EMBL" id="RHK89984.1"/>
    </source>
</evidence>
<reference evidence="10 14" key="2">
    <citation type="journal article" date="2019" name="Nat. Med.">
        <title>A library of human gut bacterial isolates paired with longitudinal multiomics data enables mechanistic microbiome research.</title>
        <authorList>
            <person name="Poyet M."/>
            <person name="Groussin M."/>
            <person name="Gibbons S.M."/>
            <person name="Avila-Pacheco J."/>
            <person name="Jiang X."/>
            <person name="Kearney S.M."/>
            <person name="Perrotta A.R."/>
            <person name="Berdy B."/>
            <person name="Zhao S."/>
            <person name="Lieberman T.D."/>
            <person name="Swanson P.K."/>
            <person name="Smith M."/>
            <person name="Roesemann S."/>
            <person name="Alexander J.E."/>
            <person name="Rich S.A."/>
            <person name="Livny J."/>
            <person name="Vlamakis H."/>
            <person name="Clish C."/>
            <person name="Bullock K."/>
            <person name="Deik A."/>
            <person name="Scott J."/>
            <person name="Pierce K.A."/>
            <person name="Xavier R.J."/>
            <person name="Alm E.J."/>
        </authorList>
    </citation>
    <scope>NUCLEOTIDE SEQUENCE [LARGE SCALE GENOMIC DNA]</scope>
    <source>
        <strain evidence="10 14">BIOML-A9</strain>
    </source>
</reference>
<name>A0A413M3D8_PHOVU</name>
<dbReference type="GO" id="GO:0004640">
    <property type="term" value="F:phosphoribosylanthranilate isomerase activity"/>
    <property type="evidence" value="ECO:0007669"/>
    <property type="project" value="TreeGrafter"/>
</dbReference>
<evidence type="ECO:0000256" key="2">
    <source>
        <dbReference type="ARBA" id="ARBA00004696"/>
    </source>
</evidence>
<dbReference type="InterPro" id="IPR011060">
    <property type="entry name" value="RibuloseP-bd_barrel"/>
</dbReference>
<feature type="domain" description="Indole-3-glycerol phosphate synthase" evidence="9">
    <location>
        <begin position="5"/>
        <end position="254"/>
    </location>
</feature>
<dbReference type="UniPathway" id="UPA00035">
    <property type="reaction ID" value="UER00043"/>
</dbReference>
<evidence type="ECO:0000256" key="4">
    <source>
        <dbReference type="ARBA" id="ARBA00022605"/>
    </source>
</evidence>
<comment type="caution">
    <text evidence="10">The sequence shown here is derived from an EMBL/GenBank/DDBJ whole genome shotgun (WGS) entry which is preliminary data.</text>
</comment>
<dbReference type="SUPFAM" id="SSF51366">
    <property type="entry name" value="Ribulose-phoshate binding barrel"/>
    <property type="match status" value="1"/>
</dbReference>
<dbReference type="AlphaFoldDB" id="A0A413M3D8"/>
<keyword evidence="6" id="KW-0822">Tryptophan biosynthesis</keyword>
<dbReference type="GO" id="GO:0004425">
    <property type="term" value="F:indole-3-glycerol-phosphate synthase activity"/>
    <property type="evidence" value="ECO:0007669"/>
    <property type="project" value="UniProtKB-EC"/>
</dbReference>
<comment type="pathway">
    <text evidence="2">Amino-acid biosynthesis; L-tryptophan biosynthesis; L-tryptophan from chorismate: step 4/5.</text>
</comment>
<dbReference type="InterPro" id="IPR045186">
    <property type="entry name" value="Indole-3-glycerol_P_synth"/>
</dbReference>
<dbReference type="InterPro" id="IPR013798">
    <property type="entry name" value="Indole-3-glycerol_P_synth_dom"/>
</dbReference>
<keyword evidence="4" id="KW-0028">Amino-acid biosynthesis</keyword>
<protein>
    <recommendedName>
        <fullName evidence="3">indole-3-glycerol-phosphate synthase</fullName>
        <ecNumber evidence="3">4.1.1.48</ecNumber>
    </recommendedName>
</protein>
<evidence type="ECO:0000259" key="9">
    <source>
        <dbReference type="Pfam" id="PF00218"/>
    </source>
</evidence>
<organism evidence="10 14">
    <name type="scientific">Phocaeicola vulgatus</name>
    <name type="common">Bacteroides vulgatus</name>
    <dbReference type="NCBI Taxonomy" id="821"/>
    <lineage>
        <taxon>Bacteria</taxon>
        <taxon>Pseudomonadati</taxon>
        <taxon>Bacteroidota</taxon>
        <taxon>Bacteroidia</taxon>
        <taxon>Bacteroidales</taxon>
        <taxon>Bacteroidaceae</taxon>
        <taxon>Phocaeicola</taxon>
    </lineage>
</organism>
<dbReference type="Pfam" id="PF00218">
    <property type="entry name" value="IGPS"/>
    <property type="match status" value="1"/>
</dbReference>
<dbReference type="PANTHER" id="PTHR22854">
    <property type="entry name" value="TRYPTOPHAN BIOSYNTHESIS PROTEIN"/>
    <property type="match status" value="1"/>
</dbReference>